<keyword evidence="1" id="KW-1133">Transmembrane helix</keyword>
<keyword evidence="3" id="KW-1185">Reference proteome</keyword>
<comment type="caution">
    <text evidence="2">The sequence shown here is derived from an EMBL/GenBank/DDBJ whole genome shotgun (WGS) entry which is preliminary data.</text>
</comment>
<evidence type="ECO:0000256" key="1">
    <source>
        <dbReference type="SAM" id="Phobius"/>
    </source>
</evidence>
<sequence>MTAPRRNEAGQAMTEYTIVLALTVVALVLAALDPSPLDALLDAIRRAYLAFSYAISMSV</sequence>
<organism evidence="2 3">
    <name type="scientific">Massilia arenae</name>
    <dbReference type="NCBI Taxonomy" id="2603288"/>
    <lineage>
        <taxon>Bacteria</taxon>
        <taxon>Pseudomonadati</taxon>
        <taxon>Pseudomonadota</taxon>
        <taxon>Betaproteobacteria</taxon>
        <taxon>Burkholderiales</taxon>
        <taxon>Oxalobacteraceae</taxon>
        <taxon>Telluria group</taxon>
        <taxon>Massilia</taxon>
    </lineage>
</organism>
<dbReference type="Proteomes" id="UP000321413">
    <property type="component" value="Unassembled WGS sequence"/>
</dbReference>
<keyword evidence="1" id="KW-0472">Membrane</keyword>
<dbReference type="EMBL" id="VPFD01000012">
    <property type="protein sequence ID" value="TXF99537.1"/>
    <property type="molecule type" value="Genomic_DNA"/>
</dbReference>
<gene>
    <name evidence="2" type="ORF">FVD38_11985</name>
</gene>
<protein>
    <recommendedName>
        <fullName evidence="4">Flp family type IVb pilin</fullName>
    </recommendedName>
</protein>
<keyword evidence="1" id="KW-0812">Transmembrane</keyword>
<reference evidence="2 3" key="1">
    <citation type="submission" date="2019-08" db="EMBL/GenBank/DDBJ databases">
        <title>Massilia golmudensis sp. nov., isolated from sand in the Qinghai-Tibetan Plateau.</title>
        <authorList>
            <person name="Zhang B."/>
        </authorList>
    </citation>
    <scope>NUCLEOTIDE SEQUENCE [LARGE SCALE GENOMIC DNA]</scope>
    <source>
        <strain evidence="2 3">GEM5</strain>
    </source>
</reference>
<name>A0A5C7FTH1_9BURK</name>
<proteinExistence type="predicted"/>
<evidence type="ECO:0008006" key="4">
    <source>
        <dbReference type="Google" id="ProtNLM"/>
    </source>
</evidence>
<evidence type="ECO:0000313" key="3">
    <source>
        <dbReference type="Proteomes" id="UP000321413"/>
    </source>
</evidence>
<evidence type="ECO:0000313" key="2">
    <source>
        <dbReference type="EMBL" id="TXF99537.1"/>
    </source>
</evidence>
<feature type="transmembrane region" description="Helical" evidence="1">
    <location>
        <begin position="12"/>
        <end position="32"/>
    </location>
</feature>
<dbReference type="RefSeq" id="WP_147935022.1">
    <property type="nucleotide sequence ID" value="NZ_VPFD01000012.1"/>
</dbReference>
<dbReference type="AlphaFoldDB" id="A0A5C7FTH1"/>
<accession>A0A5C7FTH1</accession>